<keyword evidence="3 9" id="KW-0863">Zinc-finger</keyword>
<feature type="compositionally biased region" description="Basic residues" evidence="10">
    <location>
        <begin position="871"/>
        <end position="880"/>
    </location>
</feature>
<reference evidence="12" key="2">
    <citation type="journal article" date="2023" name="IMA Fungus">
        <title>Comparative genomic study of the Penicillium genus elucidates a diverse pangenome and 15 lateral gene transfer events.</title>
        <authorList>
            <person name="Petersen C."/>
            <person name="Sorensen T."/>
            <person name="Nielsen M.R."/>
            <person name="Sondergaard T.E."/>
            <person name="Sorensen J.L."/>
            <person name="Fitzpatrick D.A."/>
            <person name="Frisvad J.C."/>
            <person name="Nielsen K.L."/>
        </authorList>
    </citation>
    <scope>NUCLEOTIDE SEQUENCE</scope>
    <source>
        <strain evidence="12">IBT 21472</strain>
    </source>
</reference>
<feature type="non-terminal residue" evidence="12">
    <location>
        <position position="890"/>
    </location>
</feature>
<feature type="region of interest" description="Disordered" evidence="10">
    <location>
        <begin position="834"/>
        <end position="890"/>
    </location>
</feature>
<keyword evidence="2" id="KW-0479">Metal-binding</keyword>
<dbReference type="Pfam" id="PF05699">
    <property type="entry name" value="Dimer_Tnp_hAT"/>
    <property type="match status" value="1"/>
</dbReference>
<accession>A0A9W9Q1I5</accession>
<sequence length="890" mass="101848">YNAGPSSVTASDYPDLLYLPDAPLCFDDNPNTTFQNSQQTATSVPDSDFPLPILAPSSLQRVGPDRRKLFILFNTMNNHTKQEFIKWWQTTMRGSQSETQENIRWEAKHVSDAWEHFDQVAHHITGEPMVMCRLCGTILPHPHQKKSGTNTMKRHASTEKCRKGAKSPATQQTIQATMKHAATLNSSPQSLFSTDEWEREQIEFITTFNLPFRSLARRQLASLIKMAQIAPSEPPLLHPRTAQRRLQKLVQEEHYSILSTLPPHAKLSIALDCWTSPSKYAFMAITGYFIDRNWNYREILLGFEPLEGPHSGLNLSSVLIELFKKHDITGRILAVTSDNASNNTTLVKAVQESIDSLQVPGNPVIVRIPCLAHVIQLSLRELLGSVKADPQNDEVDKTISDVQAQARALRATQSQKAIVSTLVKIRGLAVYINYSPQRREIFLSLQPREPRLIPIQDVRTRWNSTFLMLRRAKRISKYFNLYCEHIERPELKLNKAEWRQIDYLLFITEPFYRFTTVLSKTKDVTVHNVFRVYNALFDHFEKSIDRLTPKSIPWKVTMLNALHAGMKKLSVYYTKTKEIHGSLYAIGTILAPQQKLSFFSSKAWGRSEDDSDWSTYYRNELHDFMKPYAQQISQVHPQQVVNQLQGRCPNLSALEDLLGYGSQHLSEPTSSLDRELNQYLDTPRKQVNPLLFWKEYEEELPILSSVARDILSIPATGAGVERLFNSARDVCHYRRGQLNPTTIQDIMMFRCKSRFDFETEVYEEDTPLITVQEGDEKMEAELTSEEPEPISEGEDSSDDEDINDPVTVIEDEYVMESQRVAPIPSLPTVVVPTMSVSMGKRRQRSVSVDSDDETSPQLPSYEDDSGTQRRAGLRGVRKRTRLDDDQWTYH</sequence>
<dbReference type="AlphaFoldDB" id="A0A9W9Q1I5"/>
<dbReference type="Proteomes" id="UP001147746">
    <property type="component" value="Unassembled WGS sequence"/>
</dbReference>
<dbReference type="GO" id="GO:0008270">
    <property type="term" value="F:zinc ion binding"/>
    <property type="evidence" value="ECO:0007669"/>
    <property type="project" value="UniProtKB-KW"/>
</dbReference>
<dbReference type="InterPro" id="IPR003656">
    <property type="entry name" value="Znf_BED"/>
</dbReference>
<keyword evidence="4" id="KW-0862">Zinc</keyword>
<name>A0A9W9Q1I5_9EURO</name>
<dbReference type="InterPro" id="IPR008906">
    <property type="entry name" value="HATC_C_dom"/>
</dbReference>
<evidence type="ECO:0000256" key="7">
    <source>
        <dbReference type="ARBA" id="ARBA00023163"/>
    </source>
</evidence>
<dbReference type="InterPro" id="IPR012337">
    <property type="entry name" value="RNaseH-like_sf"/>
</dbReference>
<evidence type="ECO:0000256" key="3">
    <source>
        <dbReference type="ARBA" id="ARBA00022771"/>
    </source>
</evidence>
<comment type="caution">
    <text evidence="12">The sequence shown here is derived from an EMBL/GenBank/DDBJ whole genome shotgun (WGS) entry which is preliminary data.</text>
</comment>
<dbReference type="InterPro" id="IPR052035">
    <property type="entry name" value="ZnF_BED_domain_contain"/>
</dbReference>
<feature type="compositionally biased region" description="Acidic residues" evidence="10">
    <location>
        <begin position="781"/>
        <end position="803"/>
    </location>
</feature>
<keyword evidence="13" id="KW-1185">Reference proteome</keyword>
<proteinExistence type="predicted"/>
<evidence type="ECO:0000256" key="8">
    <source>
        <dbReference type="ARBA" id="ARBA00023242"/>
    </source>
</evidence>
<evidence type="ECO:0000313" key="12">
    <source>
        <dbReference type="EMBL" id="KAJ5318344.1"/>
    </source>
</evidence>
<evidence type="ECO:0000256" key="5">
    <source>
        <dbReference type="ARBA" id="ARBA00023015"/>
    </source>
</evidence>
<feature type="region of interest" description="Disordered" evidence="10">
    <location>
        <begin position="770"/>
        <end position="803"/>
    </location>
</feature>
<evidence type="ECO:0000256" key="1">
    <source>
        <dbReference type="ARBA" id="ARBA00004123"/>
    </source>
</evidence>
<dbReference type="EMBL" id="JAPZBO010000004">
    <property type="protein sequence ID" value="KAJ5318344.1"/>
    <property type="molecule type" value="Genomic_DNA"/>
</dbReference>
<keyword evidence="6" id="KW-0238">DNA-binding</keyword>
<dbReference type="SMART" id="SM00614">
    <property type="entry name" value="ZnF_BED"/>
    <property type="match status" value="1"/>
</dbReference>
<dbReference type="PROSITE" id="PS50808">
    <property type="entry name" value="ZF_BED"/>
    <property type="match status" value="1"/>
</dbReference>
<evidence type="ECO:0000256" key="6">
    <source>
        <dbReference type="ARBA" id="ARBA00023125"/>
    </source>
</evidence>
<evidence type="ECO:0000256" key="9">
    <source>
        <dbReference type="PROSITE-ProRule" id="PRU00027"/>
    </source>
</evidence>
<evidence type="ECO:0000256" key="2">
    <source>
        <dbReference type="ARBA" id="ARBA00022723"/>
    </source>
</evidence>
<keyword evidence="7" id="KW-0804">Transcription</keyword>
<protein>
    <submittedName>
        <fullName evidence="12">HAT dimerization</fullName>
    </submittedName>
</protein>
<gene>
    <name evidence="12" type="ORF">N7476_004764</name>
</gene>
<dbReference type="PANTHER" id="PTHR46481">
    <property type="entry name" value="ZINC FINGER BED DOMAIN-CONTAINING PROTEIN 4"/>
    <property type="match status" value="1"/>
</dbReference>
<dbReference type="GO" id="GO:0003677">
    <property type="term" value="F:DNA binding"/>
    <property type="evidence" value="ECO:0007669"/>
    <property type="project" value="UniProtKB-KW"/>
</dbReference>
<reference evidence="12" key="1">
    <citation type="submission" date="2022-12" db="EMBL/GenBank/DDBJ databases">
        <authorList>
            <person name="Petersen C."/>
        </authorList>
    </citation>
    <scope>NUCLEOTIDE SEQUENCE</scope>
    <source>
        <strain evidence="12">IBT 21472</strain>
    </source>
</reference>
<evidence type="ECO:0000256" key="10">
    <source>
        <dbReference type="SAM" id="MobiDB-lite"/>
    </source>
</evidence>
<keyword evidence="8" id="KW-0539">Nucleus</keyword>
<dbReference type="GO" id="GO:0005634">
    <property type="term" value="C:nucleus"/>
    <property type="evidence" value="ECO:0007669"/>
    <property type="project" value="UniProtKB-SubCell"/>
</dbReference>
<dbReference type="GO" id="GO:0046983">
    <property type="term" value="F:protein dimerization activity"/>
    <property type="evidence" value="ECO:0007669"/>
    <property type="project" value="InterPro"/>
</dbReference>
<keyword evidence="5" id="KW-0805">Transcription regulation</keyword>
<evidence type="ECO:0000259" key="11">
    <source>
        <dbReference type="PROSITE" id="PS50808"/>
    </source>
</evidence>
<organism evidence="12 13">
    <name type="scientific">Penicillium atrosanguineum</name>
    <dbReference type="NCBI Taxonomy" id="1132637"/>
    <lineage>
        <taxon>Eukaryota</taxon>
        <taxon>Fungi</taxon>
        <taxon>Dikarya</taxon>
        <taxon>Ascomycota</taxon>
        <taxon>Pezizomycotina</taxon>
        <taxon>Eurotiomycetes</taxon>
        <taxon>Eurotiomycetidae</taxon>
        <taxon>Eurotiales</taxon>
        <taxon>Aspergillaceae</taxon>
        <taxon>Penicillium</taxon>
    </lineage>
</organism>
<comment type="subcellular location">
    <subcellularLocation>
        <location evidence="1">Nucleus</location>
    </subcellularLocation>
</comment>
<evidence type="ECO:0000313" key="13">
    <source>
        <dbReference type="Proteomes" id="UP001147746"/>
    </source>
</evidence>
<dbReference type="PANTHER" id="PTHR46481:SF10">
    <property type="entry name" value="ZINC FINGER BED DOMAIN-CONTAINING PROTEIN 39"/>
    <property type="match status" value="1"/>
</dbReference>
<feature type="domain" description="BED-type" evidence="11">
    <location>
        <begin position="108"/>
        <end position="168"/>
    </location>
</feature>
<dbReference type="SUPFAM" id="SSF53098">
    <property type="entry name" value="Ribonuclease H-like"/>
    <property type="match status" value="1"/>
</dbReference>
<evidence type="ECO:0000256" key="4">
    <source>
        <dbReference type="ARBA" id="ARBA00022833"/>
    </source>
</evidence>